<dbReference type="EMBL" id="JACIIV010000030">
    <property type="protein sequence ID" value="MBB6229036.1"/>
    <property type="molecule type" value="Genomic_DNA"/>
</dbReference>
<comment type="caution">
    <text evidence="1">The sequence shown here is derived from an EMBL/GenBank/DDBJ whole genome shotgun (WGS) entry which is preliminary data.</text>
</comment>
<accession>A0A841LA68</accession>
<reference evidence="1 2" key="1">
    <citation type="submission" date="2020-08" db="EMBL/GenBank/DDBJ databases">
        <title>Genomic Encyclopedia of Type Strains, Phase IV (KMG-IV): sequencing the most valuable type-strain genomes for metagenomic binning, comparative biology and taxonomic classification.</title>
        <authorList>
            <person name="Goeker M."/>
        </authorList>
    </citation>
    <scope>NUCLEOTIDE SEQUENCE [LARGE SCALE GENOMIC DNA]</scope>
    <source>
        <strain evidence="1 2">DSM 102189</strain>
    </source>
</reference>
<proteinExistence type="predicted"/>
<dbReference type="RefSeq" id="WP_184202406.1">
    <property type="nucleotide sequence ID" value="NZ_BMOX01000027.1"/>
</dbReference>
<organism evidence="1 2">
    <name type="scientific">Polymorphobacter multimanifer</name>
    <dbReference type="NCBI Taxonomy" id="1070431"/>
    <lineage>
        <taxon>Bacteria</taxon>
        <taxon>Pseudomonadati</taxon>
        <taxon>Pseudomonadota</taxon>
        <taxon>Alphaproteobacteria</taxon>
        <taxon>Sphingomonadales</taxon>
        <taxon>Sphingosinicellaceae</taxon>
        <taxon>Polymorphobacter</taxon>
    </lineage>
</organism>
<gene>
    <name evidence="1" type="ORF">FHS79_003234</name>
</gene>
<protein>
    <submittedName>
        <fullName evidence="1">Uncharacterized protein</fullName>
    </submittedName>
</protein>
<sequence length="304" mass="33956">MPIVRHFDDTASIELDEMIAFIEDNAVDPRNEDDMLAAAPLLKRLGNNRSFIADMALKELKARNNLDAIDHNYTPQTIMLTPANKRWFMRCNFWPSASDHIFRSSGAKAFFYFEPHDHNFNFLTVGYKGPGYKSDYYEYDYDDVLGYPGEAVPLRFVESSALEEGKVMLYRAFRDVHDQRPGDAMSMSINIMENSLRGNFMDQYGFDTKTMTVSGILNRIGATALLPILAVAGEDDGNTLDFLTETARGHVSGRVRTVALNALAGVQPDALGAIAVHQGGLTNDDPQVRGFCRERLARLEALVA</sequence>
<dbReference type="AlphaFoldDB" id="A0A841LA68"/>
<evidence type="ECO:0000313" key="2">
    <source>
        <dbReference type="Proteomes" id="UP000538147"/>
    </source>
</evidence>
<evidence type="ECO:0000313" key="1">
    <source>
        <dbReference type="EMBL" id="MBB6229036.1"/>
    </source>
</evidence>
<keyword evidence="2" id="KW-1185">Reference proteome</keyword>
<name>A0A841LA68_9SPHN</name>
<dbReference type="Proteomes" id="UP000538147">
    <property type="component" value="Unassembled WGS sequence"/>
</dbReference>